<name>A0ACD3A6F5_9AGAR</name>
<proteinExistence type="predicted"/>
<evidence type="ECO:0000313" key="1">
    <source>
        <dbReference type="EMBL" id="TFK61251.1"/>
    </source>
</evidence>
<organism evidence="1 2">
    <name type="scientific">Pluteus cervinus</name>
    <dbReference type="NCBI Taxonomy" id="181527"/>
    <lineage>
        <taxon>Eukaryota</taxon>
        <taxon>Fungi</taxon>
        <taxon>Dikarya</taxon>
        <taxon>Basidiomycota</taxon>
        <taxon>Agaricomycotina</taxon>
        <taxon>Agaricomycetes</taxon>
        <taxon>Agaricomycetidae</taxon>
        <taxon>Agaricales</taxon>
        <taxon>Pluteineae</taxon>
        <taxon>Pluteaceae</taxon>
        <taxon>Pluteus</taxon>
    </lineage>
</organism>
<dbReference type="Proteomes" id="UP000308600">
    <property type="component" value="Unassembled WGS sequence"/>
</dbReference>
<evidence type="ECO:0000313" key="2">
    <source>
        <dbReference type="Proteomes" id="UP000308600"/>
    </source>
</evidence>
<gene>
    <name evidence="1" type="ORF">BDN72DRAFT_849874</name>
</gene>
<protein>
    <submittedName>
        <fullName evidence="1">Uncharacterized protein</fullName>
    </submittedName>
</protein>
<keyword evidence="2" id="KW-1185">Reference proteome</keyword>
<accession>A0ACD3A6F5</accession>
<reference evidence="1 2" key="1">
    <citation type="journal article" date="2019" name="Nat. Ecol. Evol.">
        <title>Megaphylogeny resolves global patterns of mushroom evolution.</title>
        <authorList>
            <person name="Varga T."/>
            <person name="Krizsan K."/>
            <person name="Foldi C."/>
            <person name="Dima B."/>
            <person name="Sanchez-Garcia M."/>
            <person name="Sanchez-Ramirez S."/>
            <person name="Szollosi G.J."/>
            <person name="Szarkandi J.G."/>
            <person name="Papp V."/>
            <person name="Albert L."/>
            <person name="Andreopoulos W."/>
            <person name="Angelini C."/>
            <person name="Antonin V."/>
            <person name="Barry K.W."/>
            <person name="Bougher N.L."/>
            <person name="Buchanan P."/>
            <person name="Buyck B."/>
            <person name="Bense V."/>
            <person name="Catcheside P."/>
            <person name="Chovatia M."/>
            <person name="Cooper J."/>
            <person name="Damon W."/>
            <person name="Desjardin D."/>
            <person name="Finy P."/>
            <person name="Geml J."/>
            <person name="Haridas S."/>
            <person name="Hughes K."/>
            <person name="Justo A."/>
            <person name="Karasinski D."/>
            <person name="Kautmanova I."/>
            <person name="Kiss B."/>
            <person name="Kocsube S."/>
            <person name="Kotiranta H."/>
            <person name="LaButti K.M."/>
            <person name="Lechner B.E."/>
            <person name="Liimatainen K."/>
            <person name="Lipzen A."/>
            <person name="Lukacs Z."/>
            <person name="Mihaltcheva S."/>
            <person name="Morgado L.N."/>
            <person name="Niskanen T."/>
            <person name="Noordeloos M.E."/>
            <person name="Ohm R.A."/>
            <person name="Ortiz-Santana B."/>
            <person name="Ovrebo C."/>
            <person name="Racz N."/>
            <person name="Riley R."/>
            <person name="Savchenko A."/>
            <person name="Shiryaev A."/>
            <person name="Soop K."/>
            <person name="Spirin V."/>
            <person name="Szebenyi C."/>
            <person name="Tomsovsky M."/>
            <person name="Tulloss R.E."/>
            <person name="Uehling J."/>
            <person name="Grigoriev I.V."/>
            <person name="Vagvolgyi C."/>
            <person name="Papp T."/>
            <person name="Martin F.M."/>
            <person name="Miettinen O."/>
            <person name="Hibbett D.S."/>
            <person name="Nagy L.G."/>
        </authorList>
    </citation>
    <scope>NUCLEOTIDE SEQUENCE [LARGE SCALE GENOMIC DNA]</scope>
    <source>
        <strain evidence="1 2">NL-1719</strain>
    </source>
</reference>
<sequence length="59" mass="7114">MGFNGNDFCIQSVSLENQLKLCRSQLQHLIKEDEEMHAQVQKWVDEEFKKWQQAQKYVE</sequence>
<dbReference type="EMBL" id="ML208679">
    <property type="protein sequence ID" value="TFK61251.1"/>
    <property type="molecule type" value="Genomic_DNA"/>
</dbReference>